<name>B4GGK8_DROPE</name>
<dbReference type="HOGENOM" id="CLU_752879_0_0_1"/>
<feature type="transmembrane region" description="Helical" evidence="8">
    <location>
        <begin position="308"/>
        <end position="329"/>
    </location>
</feature>
<dbReference type="EMBL" id="CH479183">
    <property type="protein sequence ID" value="EDW35628.1"/>
    <property type="molecule type" value="Genomic_DNA"/>
</dbReference>
<dbReference type="SMR" id="B4GGK8"/>
<feature type="transmembrane region" description="Helical" evidence="8">
    <location>
        <begin position="194"/>
        <end position="213"/>
    </location>
</feature>
<gene>
    <name evidence="10" type="primary">Dper\GL17118</name>
    <name evidence="10" type="ORF">Dper_GL17118</name>
</gene>
<evidence type="ECO:0000256" key="8">
    <source>
        <dbReference type="SAM" id="Phobius"/>
    </source>
</evidence>
<keyword evidence="6 8" id="KW-1133">Transmembrane helix</keyword>
<dbReference type="PhylomeDB" id="B4GGK8"/>
<keyword evidence="5 8" id="KW-0812">Transmembrane</keyword>
<dbReference type="eggNOG" id="KOG2399">
    <property type="taxonomic scope" value="Eukaryota"/>
</dbReference>
<feature type="transmembrane region" description="Helical" evidence="8">
    <location>
        <begin position="114"/>
        <end position="136"/>
    </location>
</feature>
<feature type="transmembrane region" description="Helical" evidence="8">
    <location>
        <begin position="44"/>
        <end position="65"/>
    </location>
</feature>
<keyword evidence="4" id="KW-0106">Calcium</keyword>
<dbReference type="InterPro" id="IPR044880">
    <property type="entry name" value="NCX_ion-bd_dom_sf"/>
</dbReference>
<dbReference type="GO" id="GO:0006874">
    <property type="term" value="P:intracellular calcium ion homeostasis"/>
    <property type="evidence" value="ECO:0007669"/>
    <property type="project" value="TreeGrafter"/>
</dbReference>
<feature type="domain" description="Sodium/calcium exchanger membrane region" evidence="9">
    <location>
        <begin position="205"/>
        <end position="348"/>
    </location>
</feature>
<reference evidence="10 11" key="1">
    <citation type="journal article" date="2007" name="Nature">
        <title>Evolution of genes and genomes on the Drosophila phylogeny.</title>
        <authorList>
            <consortium name="Drosophila 12 Genomes Consortium"/>
            <person name="Clark A.G."/>
            <person name="Eisen M.B."/>
            <person name="Smith D.R."/>
            <person name="Bergman C.M."/>
            <person name="Oliver B."/>
            <person name="Markow T.A."/>
            <person name="Kaufman T.C."/>
            <person name="Kellis M."/>
            <person name="Gelbart W."/>
            <person name="Iyer V.N."/>
            <person name="Pollard D.A."/>
            <person name="Sackton T.B."/>
            <person name="Larracuente A.M."/>
            <person name="Singh N.D."/>
            <person name="Abad J.P."/>
            <person name="Abt D.N."/>
            <person name="Adryan B."/>
            <person name="Aguade M."/>
            <person name="Akashi H."/>
            <person name="Anderson W.W."/>
            <person name="Aquadro C.F."/>
            <person name="Ardell D.H."/>
            <person name="Arguello R."/>
            <person name="Artieri C.G."/>
            <person name="Barbash D.A."/>
            <person name="Barker D."/>
            <person name="Barsanti P."/>
            <person name="Batterham P."/>
            <person name="Batzoglou S."/>
            <person name="Begun D."/>
            <person name="Bhutkar A."/>
            <person name="Blanco E."/>
            <person name="Bosak S.A."/>
            <person name="Bradley R.K."/>
            <person name="Brand A.D."/>
            <person name="Brent M.R."/>
            <person name="Brooks A.N."/>
            <person name="Brown R.H."/>
            <person name="Butlin R.K."/>
            <person name="Caggese C."/>
            <person name="Calvi B.R."/>
            <person name="Bernardo de Carvalho A."/>
            <person name="Caspi A."/>
            <person name="Castrezana S."/>
            <person name="Celniker S.E."/>
            <person name="Chang J.L."/>
            <person name="Chapple C."/>
            <person name="Chatterji S."/>
            <person name="Chinwalla A."/>
            <person name="Civetta A."/>
            <person name="Clifton S.W."/>
            <person name="Comeron J.M."/>
            <person name="Costello J.C."/>
            <person name="Coyne J.A."/>
            <person name="Daub J."/>
            <person name="David R.G."/>
            <person name="Delcher A.L."/>
            <person name="Delehaunty K."/>
            <person name="Do C.B."/>
            <person name="Ebling H."/>
            <person name="Edwards K."/>
            <person name="Eickbush T."/>
            <person name="Evans J.D."/>
            <person name="Filipski A."/>
            <person name="Findeiss S."/>
            <person name="Freyhult E."/>
            <person name="Fulton L."/>
            <person name="Fulton R."/>
            <person name="Garcia A.C."/>
            <person name="Gardiner A."/>
            <person name="Garfield D.A."/>
            <person name="Garvin B.E."/>
            <person name="Gibson G."/>
            <person name="Gilbert D."/>
            <person name="Gnerre S."/>
            <person name="Godfrey J."/>
            <person name="Good R."/>
            <person name="Gotea V."/>
            <person name="Gravely B."/>
            <person name="Greenberg A.J."/>
            <person name="Griffiths-Jones S."/>
            <person name="Gross S."/>
            <person name="Guigo R."/>
            <person name="Gustafson E.A."/>
            <person name="Haerty W."/>
            <person name="Hahn M.W."/>
            <person name="Halligan D.L."/>
            <person name="Halpern A.L."/>
            <person name="Halter G.M."/>
            <person name="Han M.V."/>
            <person name="Heger A."/>
            <person name="Hillier L."/>
            <person name="Hinrichs A.S."/>
            <person name="Holmes I."/>
            <person name="Hoskins R.A."/>
            <person name="Hubisz M.J."/>
            <person name="Hultmark D."/>
            <person name="Huntley M.A."/>
            <person name="Jaffe D.B."/>
            <person name="Jagadeeshan S."/>
            <person name="Jeck W.R."/>
            <person name="Johnson J."/>
            <person name="Jones C.D."/>
            <person name="Jordan W.C."/>
            <person name="Karpen G.H."/>
            <person name="Kataoka E."/>
            <person name="Keightley P.D."/>
            <person name="Kheradpour P."/>
            <person name="Kirkness E.F."/>
            <person name="Koerich L.B."/>
            <person name="Kristiansen K."/>
            <person name="Kudrna D."/>
            <person name="Kulathinal R.J."/>
            <person name="Kumar S."/>
            <person name="Kwok R."/>
            <person name="Lander E."/>
            <person name="Langley C.H."/>
            <person name="Lapoint R."/>
            <person name="Lazzaro B.P."/>
            <person name="Lee S.J."/>
            <person name="Levesque L."/>
            <person name="Li R."/>
            <person name="Lin C.F."/>
            <person name="Lin M.F."/>
            <person name="Lindblad-Toh K."/>
            <person name="Llopart A."/>
            <person name="Long M."/>
            <person name="Low L."/>
            <person name="Lozovsky E."/>
            <person name="Lu J."/>
            <person name="Luo M."/>
            <person name="Machado C.A."/>
            <person name="Makalowski W."/>
            <person name="Marzo M."/>
            <person name="Matsuda M."/>
            <person name="Matzkin L."/>
            <person name="McAllister B."/>
            <person name="McBride C.S."/>
            <person name="McKernan B."/>
            <person name="McKernan K."/>
            <person name="Mendez-Lago M."/>
            <person name="Minx P."/>
            <person name="Mollenhauer M.U."/>
            <person name="Montooth K."/>
            <person name="Mount S.M."/>
            <person name="Mu X."/>
            <person name="Myers E."/>
            <person name="Negre B."/>
            <person name="Newfeld S."/>
            <person name="Nielsen R."/>
            <person name="Noor M.A."/>
            <person name="O'Grady P."/>
            <person name="Pachter L."/>
            <person name="Papaceit M."/>
            <person name="Parisi M.J."/>
            <person name="Parisi M."/>
            <person name="Parts L."/>
            <person name="Pedersen J.S."/>
            <person name="Pesole G."/>
            <person name="Phillippy A.M."/>
            <person name="Ponting C.P."/>
            <person name="Pop M."/>
            <person name="Porcelli D."/>
            <person name="Powell J.R."/>
            <person name="Prohaska S."/>
            <person name="Pruitt K."/>
            <person name="Puig M."/>
            <person name="Quesneville H."/>
            <person name="Ram K.R."/>
            <person name="Rand D."/>
            <person name="Rasmussen M.D."/>
            <person name="Reed L.K."/>
            <person name="Reenan R."/>
            <person name="Reily A."/>
            <person name="Remington K.A."/>
            <person name="Rieger T.T."/>
            <person name="Ritchie M.G."/>
            <person name="Robin C."/>
            <person name="Rogers Y.H."/>
            <person name="Rohde C."/>
            <person name="Rozas J."/>
            <person name="Rubenfield M.J."/>
            <person name="Ruiz A."/>
            <person name="Russo S."/>
            <person name="Salzberg S.L."/>
            <person name="Sanchez-Gracia A."/>
            <person name="Saranga D.J."/>
            <person name="Sato H."/>
            <person name="Schaeffer S.W."/>
            <person name="Schatz M.C."/>
            <person name="Schlenke T."/>
            <person name="Schwartz R."/>
            <person name="Segarra C."/>
            <person name="Singh R.S."/>
            <person name="Sirot L."/>
            <person name="Sirota M."/>
            <person name="Sisneros N.B."/>
            <person name="Smith C.D."/>
            <person name="Smith T.F."/>
            <person name="Spieth J."/>
            <person name="Stage D.E."/>
            <person name="Stark A."/>
            <person name="Stephan W."/>
            <person name="Strausberg R.L."/>
            <person name="Strempel S."/>
            <person name="Sturgill D."/>
            <person name="Sutton G."/>
            <person name="Sutton G.G."/>
            <person name="Tao W."/>
            <person name="Teichmann S."/>
            <person name="Tobari Y.N."/>
            <person name="Tomimura Y."/>
            <person name="Tsolas J.M."/>
            <person name="Valente V.L."/>
            <person name="Venter E."/>
            <person name="Venter J.C."/>
            <person name="Vicario S."/>
            <person name="Vieira F.G."/>
            <person name="Vilella A.J."/>
            <person name="Villasante A."/>
            <person name="Walenz B."/>
            <person name="Wang J."/>
            <person name="Wasserman M."/>
            <person name="Watts T."/>
            <person name="Wilson D."/>
            <person name="Wilson R.K."/>
            <person name="Wing R.A."/>
            <person name="Wolfner M.F."/>
            <person name="Wong A."/>
            <person name="Wong G.K."/>
            <person name="Wu C.I."/>
            <person name="Wu G."/>
            <person name="Yamamoto D."/>
            <person name="Yang H.P."/>
            <person name="Yang S.P."/>
            <person name="Yorke J.A."/>
            <person name="Yoshida K."/>
            <person name="Zdobnov E."/>
            <person name="Zhang P."/>
            <person name="Zhang Y."/>
            <person name="Zimin A.V."/>
            <person name="Baldwin J."/>
            <person name="Abdouelleil A."/>
            <person name="Abdulkadir J."/>
            <person name="Abebe A."/>
            <person name="Abera B."/>
            <person name="Abreu J."/>
            <person name="Acer S.C."/>
            <person name="Aftuck L."/>
            <person name="Alexander A."/>
            <person name="An P."/>
            <person name="Anderson E."/>
            <person name="Anderson S."/>
            <person name="Arachi H."/>
            <person name="Azer M."/>
            <person name="Bachantsang P."/>
            <person name="Barry A."/>
            <person name="Bayul T."/>
            <person name="Berlin A."/>
            <person name="Bessette D."/>
            <person name="Bloom T."/>
            <person name="Blye J."/>
            <person name="Boguslavskiy L."/>
            <person name="Bonnet C."/>
            <person name="Boukhgalter B."/>
            <person name="Bourzgui I."/>
            <person name="Brown A."/>
            <person name="Cahill P."/>
            <person name="Channer S."/>
            <person name="Cheshatsang Y."/>
            <person name="Chuda L."/>
            <person name="Citroen M."/>
            <person name="Collymore A."/>
            <person name="Cooke P."/>
            <person name="Costello M."/>
            <person name="D'Aco K."/>
            <person name="Daza R."/>
            <person name="De Haan G."/>
            <person name="DeGray S."/>
            <person name="DeMaso C."/>
            <person name="Dhargay N."/>
            <person name="Dooley K."/>
            <person name="Dooley E."/>
            <person name="Doricent M."/>
            <person name="Dorje P."/>
            <person name="Dorjee K."/>
            <person name="Dupes A."/>
            <person name="Elong R."/>
            <person name="Falk J."/>
            <person name="Farina A."/>
            <person name="Faro S."/>
            <person name="Ferguson D."/>
            <person name="Fisher S."/>
            <person name="Foley C.D."/>
            <person name="Franke A."/>
            <person name="Friedrich D."/>
            <person name="Gadbois L."/>
            <person name="Gearin G."/>
            <person name="Gearin C.R."/>
            <person name="Giannoukos G."/>
            <person name="Goode T."/>
            <person name="Graham J."/>
            <person name="Grandbois E."/>
            <person name="Grewal S."/>
            <person name="Gyaltsen K."/>
            <person name="Hafez N."/>
            <person name="Hagos B."/>
            <person name="Hall J."/>
            <person name="Henson C."/>
            <person name="Hollinger A."/>
            <person name="Honan T."/>
            <person name="Huard M.D."/>
            <person name="Hughes L."/>
            <person name="Hurhula B."/>
            <person name="Husby M.E."/>
            <person name="Kamat A."/>
            <person name="Kanga B."/>
            <person name="Kashin S."/>
            <person name="Khazanovich D."/>
            <person name="Kisner P."/>
            <person name="Lance K."/>
            <person name="Lara M."/>
            <person name="Lee W."/>
            <person name="Lennon N."/>
            <person name="Letendre F."/>
            <person name="LeVine R."/>
            <person name="Lipovsky A."/>
            <person name="Liu X."/>
            <person name="Liu J."/>
            <person name="Liu S."/>
            <person name="Lokyitsang T."/>
            <person name="Lokyitsang Y."/>
            <person name="Lubonja R."/>
            <person name="Lui A."/>
            <person name="MacDonald P."/>
            <person name="Magnisalis V."/>
            <person name="Maru K."/>
            <person name="Matthews C."/>
            <person name="McCusker W."/>
            <person name="McDonough S."/>
            <person name="Mehta T."/>
            <person name="Meldrim J."/>
            <person name="Meneus L."/>
            <person name="Mihai O."/>
            <person name="Mihalev A."/>
            <person name="Mihova T."/>
            <person name="Mittelman R."/>
            <person name="Mlenga V."/>
            <person name="Montmayeur A."/>
            <person name="Mulrain L."/>
            <person name="Navidi A."/>
            <person name="Naylor J."/>
            <person name="Negash T."/>
            <person name="Nguyen T."/>
            <person name="Nguyen N."/>
            <person name="Nicol R."/>
            <person name="Norbu C."/>
            <person name="Norbu N."/>
            <person name="Novod N."/>
            <person name="O'Neill B."/>
            <person name="Osman S."/>
            <person name="Markiewicz E."/>
            <person name="Oyono O.L."/>
            <person name="Patti C."/>
            <person name="Phunkhang P."/>
            <person name="Pierre F."/>
            <person name="Priest M."/>
            <person name="Raghuraman S."/>
            <person name="Rege F."/>
            <person name="Reyes R."/>
            <person name="Rise C."/>
            <person name="Rogov P."/>
            <person name="Ross K."/>
            <person name="Ryan E."/>
            <person name="Settipalli S."/>
            <person name="Shea T."/>
            <person name="Sherpa N."/>
            <person name="Shi L."/>
            <person name="Shih D."/>
            <person name="Sparrow T."/>
            <person name="Spaulding J."/>
            <person name="Stalker J."/>
            <person name="Stange-Thomann N."/>
            <person name="Stavropoulos S."/>
            <person name="Stone C."/>
            <person name="Strader C."/>
            <person name="Tesfaye S."/>
            <person name="Thomson T."/>
            <person name="Thoulutsang Y."/>
            <person name="Thoulutsang D."/>
            <person name="Topham K."/>
            <person name="Topping I."/>
            <person name="Tsamla T."/>
            <person name="Vassiliev H."/>
            <person name="Vo A."/>
            <person name="Wangchuk T."/>
            <person name="Wangdi T."/>
            <person name="Weiand M."/>
            <person name="Wilkinson J."/>
            <person name="Wilson A."/>
            <person name="Yadav S."/>
            <person name="Young G."/>
            <person name="Yu Q."/>
            <person name="Zembek L."/>
            <person name="Zhong D."/>
            <person name="Zimmer A."/>
            <person name="Zwirko Z."/>
            <person name="Jaffe D.B."/>
            <person name="Alvarez P."/>
            <person name="Brockman W."/>
            <person name="Butler J."/>
            <person name="Chin C."/>
            <person name="Gnerre S."/>
            <person name="Grabherr M."/>
            <person name="Kleber M."/>
            <person name="Mauceli E."/>
            <person name="MacCallum I."/>
        </authorList>
    </citation>
    <scope>NUCLEOTIDE SEQUENCE [LARGE SCALE GENOMIC DNA]</scope>
    <source>
        <strain evidence="11">MSH-3 / Tucson 14011-0111.49</strain>
    </source>
</reference>
<evidence type="ECO:0000256" key="1">
    <source>
        <dbReference type="ARBA" id="ARBA00004141"/>
    </source>
</evidence>
<dbReference type="Gene3D" id="1.20.1420.30">
    <property type="entry name" value="NCX, central ion-binding region"/>
    <property type="match status" value="2"/>
</dbReference>
<dbReference type="PANTHER" id="PTHR12266:SF0">
    <property type="entry name" value="MITOCHONDRIAL SODIUM_CALCIUM EXCHANGER PROTEIN"/>
    <property type="match status" value="1"/>
</dbReference>
<dbReference type="OMA" id="IVVESHF"/>
<dbReference type="GO" id="GO:0005432">
    <property type="term" value="F:calcium:sodium antiporter activity"/>
    <property type="evidence" value="ECO:0007669"/>
    <property type="project" value="TreeGrafter"/>
</dbReference>
<dbReference type="OrthoDB" id="407410at2759"/>
<evidence type="ECO:0000256" key="4">
    <source>
        <dbReference type="ARBA" id="ARBA00022568"/>
    </source>
</evidence>
<keyword evidence="4" id="KW-0109">Calcium transport</keyword>
<sequence>MEYAFEERCALAHKVHECDIVSTLSNYFSLLYCELKIRRRIEELIALFFILVLVLCLMVLISNVVDSHFSPMLKIIAMKMGMSQYIAGTTLVALGNTLPEALANMMPVRSEAPMYSISISNSLTLILVGGGVICYLKPFKMNPHSTMRDLLYLILSCEVLTFLLLRPKTITPRDGIFPLAIIVFVHSRTDIPPVYHSMFLGLNAGGCLLIMGICAAELEILCCIAGLIVYLSEGFVAVTFRSMAGSIDDTIVVVSLALEGYEQLALGAILGAPIFNILVSMGLAILLQETVRHGTAWFLIGKHGMNCYIFLNVAVISMLFWTLTFNYIARRSAGVFSFLLYLIFIIFAACVEWNVVHEFSKDLHVDPK</sequence>
<evidence type="ECO:0000256" key="5">
    <source>
        <dbReference type="ARBA" id="ARBA00022692"/>
    </source>
</evidence>
<dbReference type="InterPro" id="IPR051359">
    <property type="entry name" value="CaCA_antiporter"/>
</dbReference>
<evidence type="ECO:0000313" key="11">
    <source>
        <dbReference type="Proteomes" id="UP000008744"/>
    </source>
</evidence>
<keyword evidence="4" id="KW-0406">Ion transport</keyword>
<dbReference type="PANTHER" id="PTHR12266">
    <property type="entry name" value="NA+/CA2+ K+ INDEPENDENT EXCHANGER"/>
    <property type="match status" value="1"/>
</dbReference>
<accession>B4GGK8</accession>
<dbReference type="Pfam" id="PF01699">
    <property type="entry name" value="Na_Ca_ex"/>
    <property type="match status" value="2"/>
</dbReference>
<evidence type="ECO:0000256" key="7">
    <source>
        <dbReference type="ARBA" id="ARBA00023136"/>
    </source>
</evidence>
<dbReference type="InterPro" id="IPR004837">
    <property type="entry name" value="NaCa_Exmemb"/>
</dbReference>
<comment type="subcellular location">
    <subcellularLocation>
        <location evidence="1">Membrane</location>
        <topology evidence="1">Multi-pass membrane protein</topology>
    </subcellularLocation>
</comment>
<dbReference type="GO" id="GO:0016020">
    <property type="term" value="C:membrane"/>
    <property type="evidence" value="ECO:0007669"/>
    <property type="project" value="UniProtKB-SubCell"/>
</dbReference>
<protein>
    <submittedName>
        <fullName evidence="10">GL17118</fullName>
    </submittedName>
</protein>
<keyword evidence="3" id="KW-0050">Antiport</keyword>
<evidence type="ECO:0000256" key="3">
    <source>
        <dbReference type="ARBA" id="ARBA00022449"/>
    </source>
</evidence>
<keyword evidence="11" id="KW-1185">Reference proteome</keyword>
<dbReference type="Proteomes" id="UP000008744">
    <property type="component" value="Unassembled WGS sequence"/>
</dbReference>
<keyword evidence="2" id="KW-0813">Transport</keyword>
<dbReference type="AlphaFoldDB" id="B4GGK8"/>
<organism evidence="11">
    <name type="scientific">Drosophila persimilis</name>
    <name type="common">Fruit fly</name>
    <dbReference type="NCBI Taxonomy" id="7234"/>
    <lineage>
        <taxon>Eukaryota</taxon>
        <taxon>Metazoa</taxon>
        <taxon>Ecdysozoa</taxon>
        <taxon>Arthropoda</taxon>
        <taxon>Hexapoda</taxon>
        <taxon>Insecta</taxon>
        <taxon>Pterygota</taxon>
        <taxon>Neoptera</taxon>
        <taxon>Endopterygota</taxon>
        <taxon>Diptera</taxon>
        <taxon>Brachycera</taxon>
        <taxon>Muscomorpha</taxon>
        <taxon>Ephydroidea</taxon>
        <taxon>Drosophilidae</taxon>
        <taxon>Drosophila</taxon>
        <taxon>Sophophora</taxon>
    </lineage>
</organism>
<keyword evidence="7 8" id="KW-0472">Membrane</keyword>
<proteinExistence type="predicted"/>
<evidence type="ECO:0000256" key="6">
    <source>
        <dbReference type="ARBA" id="ARBA00022989"/>
    </source>
</evidence>
<evidence type="ECO:0000313" key="10">
    <source>
        <dbReference type="EMBL" id="EDW35628.1"/>
    </source>
</evidence>
<evidence type="ECO:0000256" key="2">
    <source>
        <dbReference type="ARBA" id="ARBA00022448"/>
    </source>
</evidence>
<feature type="transmembrane region" description="Helical" evidence="8">
    <location>
        <begin position="220"/>
        <end position="244"/>
    </location>
</feature>
<feature type="transmembrane region" description="Helical" evidence="8">
    <location>
        <begin position="335"/>
        <end position="356"/>
    </location>
</feature>
<feature type="transmembrane region" description="Helical" evidence="8">
    <location>
        <begin position="264"/>
        <end position="287"/>
    </location>
</feature>
<evidence type="ECO:0000259" key="9">
    <source>
        <dbReference type="Pfam" id="PF01699"/>
    </source>
</evidence>
<feature type="domain" description="Sodium/calcium exchanger membrane region" evidence="9">
    <location>
        <begin position="51"/>
        <end position="180"/>
    </location>
</feature>